<dbReference type="SUPFAM" id="SSF49452">
    <property type="entry name" value="Starch-binding domain-like"/>
    <property type="match status" value="1"/>
</dbReference>
<proteinExistence type="inferred from homology"/>
<keyword evidence="4" id="KW-0798">TonB box</keyword>
<dbReference type="KEGG" id="pbap:Pla133_11530"/>
<comment type="similarity">
    <text evidence="4">Belongs to the TonB-dependent receptor family.</text>
</comment>
<evidence type="ECO:0000256" key="4">
    <source>
        <dbReference type="RuleBase" id="RU003357"/>
    </source>
</evidence>
<name>A0A518BGH0_9BACT</name>
<reference evidence="8 9" key="1">
    <citation type="submission" date="2019-02" db="EMBL/GenBank/DDBJ databases">
        <title>Deep-cultivation of Planctomycetes and their phenomic and genomic characterization uncovers novel biology.</title>
        <authorList>
            <person name="Wiegand S."/>
            <person name="Jogler M."/>
            <person name="Boedeker C."/>
            <person name="Pinto D."/>
            <person name="Vollmers J."/>
            <person name="Rivas-Marin E."/>
            <person name="Kohn T."/>
            <person name="Peeters S.H."/>
            <person name="Heuer A."/>
            <person name="Rast P."/>
            <person name="Oberbeckmann S."/>
            <person name="Bunk B."/>
            <person name="Jeske O."/>
            <person name="Meyerdierks A."/>
            <person name="Storesund J.E."/>
            <person name="Kallscheuer N."/>
            <person name="Luecker S."/>
            <person name="Lage O.M."/>
            <person name="Pohl T."/>
            <person name="Merkel B.J."/>
            <person name="Hornburger P."/>
            <person name="Mueller R.-W."/>
            <person name="Bruemmer F."/>
            <person name="Labrenz M."/>
            <person name="Spormann A.M."/>
            <person name="Op den Camp H."/>
            <person name="Overmann J."/>
            <person name="Amann R."/>
            <person name="Jetten M.S.M."/>
            <person name="Mascher T."/>
            <person name="Medema M.H."/>
            <person name="Devos D.P."/>
            <person name="Kaster A.-K."/>
            <person name="Ovreas L."/>
            <person name="Rohde M."/>
            <person name="Galperin M.Y."/>
            <person name="Jogler C."/>
        </authorList>
    </citation>
    <scope>NUCLEOTIDE SEQUENCE [LARGE SCALE GENOMIC DNA]</scope>
    <source>
        <strain evidence="8 9">Pla133</strain>
    </source>
</reference>
<feature type="chain" id="PRO_5021854966" evidence="5">
    <location>
        <begin position="37"/>
        <end position="1021"/>
    </location>
</feature>
<dbReference type="GO" id="GO:0009279">
    <property type="term" value="C:cell outer membrane"/>
    <property type="evidence" value="ECO:0007669"/>
    <property type="project" value="UniProtKB-SubCell"/>
</dbReference>
<evidence type="ECO:0000256" key="5">
    <source>
        <dbReference type="SAM" id="SignalP"/>
    </source>
</evidence>
<dbReference type="EMBL" id="CP036287">
    <property type="protein sequence ID" value="QDU66087.1"/>
    <property type="molecule type" value="Genomic_DNA"/>
</dbReference>
<protein>
    <submittedName>
        <fullName evidence="8">Catecholate siderophore receptor CirA</fullName>
    </submittedName>
</protein>
<keyword evidence="8" id="KW-0675">Receptor</keyword>
<evidence type="ECO:0000256" key="2">
    <source>
        <dbReference type="ARBA" id="ARBA00023136"/>
    </source>
</evidence>
<dbReference type="Pfam" id="PF00593">
    <property type="entry name" value="TonB_dep_Rec_b-barrel"/>
    <property type="match status" value="1"/>
</dbReference>
<sequence length="1021" mass="110357" precursor="true">MFVRLSTCVQRSKGTALWSLGLALLAAVELTAPLSAASQDGAGSVRGTVLDRDFEAPLQGATVLVVETGAQAETSSQGTYLLSELPAGTYTLVFSKDGYVRQVSTVAVGAGALTEADTALKGDFTEMEEFIVQDVLQLGGGAELVLLGLRFESSSLMDSIGSELMSRAGASDAASALRLVPGATVKDGKSAVIRGLPDRYISSQLNGVRLPSADAEKRAVDLDQFPSAAIESIQVSKTFTPDQQGDASGGAVNVVLKGVPDESILQFKAQVSSNTNVYGRDDFLTYAGGGVDAFGVNAGNDVQGENIGGDWDGAVGTSRGSAPAQYKLGAAMGGSRDLDSDWRIGGFLGLFYERDSSFYDNGINDSYWIDGGPGTPLTPEAKQGSVGDGDFKTALFDVTKGSESVRWGGLATFGVTSELNTIGLSYLYSRTADDTATLAVDTRGKEYYVKDVLGQPDYDPNDPMDPGHNTNNIDAAPYLRSQTLTYTERWTGSLQLSGQHSLGRDELGEAAGASFGPPELEWSAALSSANLNQPDSRQFGTLWKPASFKPGIPGIIPDITTDPVYAPFKPGANINFGNLQRVFRRIEENSEQLALELRFPFERGQGMDGFIEFGAYDDSVERKYDQDTFTNPGDSGDEFVAGFDEFWSDAWPDEIDHAIIASDTDVDYDGQQDIFAWYGMVDFPLDDHWSLIGGARFESTQIGIQNLPEADVFWVPPGKDALEVLTPGAADVDFQRDDILPALALVWEPSDRWTLRGSWSQTIARQTFRELTPIIQQEFVGGPIFIGNPNLGMSSLENWDLRADFRPYEGGLLSASWFYKDIDDAIELIQDLSPNGFSFTTPVNYPKGTLSGFEFEARQDLGRYDRDLNGLTVGANATFIESNVILPSEDAAEFADLGFPTEQRDLLSAPEYLYNLFLTYDVEGHGTQIGLFYTVQGDTLVAGAGISNNNYVPDVYAKQVGTLNLSLQQPISKSGVLRIQLKNLTDPAIQEVYRSQYIEGEQVKTSYTRGIEVSLGLSFSF</sequence>
<dbReference type="Pfam" id="PF13620">
    <property type="entry name" value="CarboxypepD_reg"/>
    <property type="match status" value="1"/>
</dbReference>
<dbReference type="InterPro" id="IPR036942">
    <property type="entry name" value="Beta-barrel_TonB_sf"/>
</dbReference>
<dbReference type="PANTHER" id="PTHR40980">
    <property type="entry name" value="PLUG DOMAIN-CONTAINING PROTEIN"/>
    <property type="match status" value="1"/>
</dbReference>
<dbReference type="SUPFAM" id="SSF56935">
    <property type="entry name" value="Porins"/>
    <property type="match status" value="1"/>
</dbReference>
<feature type="domain" description="TonB-dependent receptor-like beta-barrel" evidence="6">
    <location>
        <begin position="462"/>
        <end position="984"/>
    </location>
</feature>
<comment type="subcellular location">
    <subcellularLocation>
        <location evidence="1 4">Cell outer membrane</location>
    </subcellularLocation>
</comment>
<dbReference type="PANTHER" id="PTHR40980:SF4">
    <property type="entry name" value="TONB-DEPENDENT RECEPTOR-LIKE BETA-BARREL DOMAIN-CONTAINING PROTEIN"/>
    <property type="match status" value="1"/>
</dbReference>
<evidence type="ECO:0000256" key="3">
    <source>
        <dbReference type="ARBA" id="ARBA00023237"/>
    </source>
</evidence>
<organism evidence="8 9">
    <name type="scientific">Engelhardtia mirabilis</name>
    <dbReference type="NCBI Taxonomy" id="2528011"/>
    <lineage>
        <taxon>Bacteria</taxon>
        <taxon>Pseudomonadati</taxon>
        <taxon>Planctomycetota</taxon>
        <taxon>Planctomycetia</taxon>
        <taxon>Planctomycetia incertae sedis</taxon>
        <taxon>Engelhardtia</taxon>
    </lineage>
</organism>
<evidence type="ECO:0000313" key="9">
    <source>
        <dbReference type="Proteomes" id="UP000316921"/>
    </source>
</evidence>
<keyword evidence="3" id="KW-0998">Cell outer membrane</keyword>
<feature type="domain" description="TonB-dependent receptor plug" evidence="7">
    <location>
        <begin position="154"/>
        <end position="251"/>
    </location>
</feature>
<dbReference type="Gene3D" id="2.40.170.20">
    <property type="entry name" value="TonB-dependent receptor, beta-barrel domain"/>
    <property type="match status" value="1"/>
</dbReference>
<dbReference type="InterPro" id="IPR013784">
    <property type="entry name" value="Carb-bd-like_fold"/>
</dbReference>
<dbReference type="Gene3D" id="2.170.130.10">
    <property type="entry name" value="TonB-dependent receptor, plug domain"/>
    <property type="match status" value="1"/>
</dbReference>
<keyword evidence="9" id="KW-1185">Reference proteome</keyword>
<keyword evidence="5" id="KW-0732">Signal</keyword>
<evidence type="ECO:0000259" key="7">
    <source>
        <dbReference type="Pfam" id="PF07715"/>
    </source>
</evidence>
<evidence type="ECO:0000313" key="8">
    <source>
        <dbReference type="EMBL" id="QDU66087.1"/>
    </source>
</evidence>
<dbReference type="Proteomes" id="UP000316921">
    <property type="component" value="Chromosome"/>
</dbReference>
<dbReference type="InterPro" id="IPR000531">
    <property type="entry name" value="Beta-barrel_TonB"/>
</dbReference>
<dbReference type="Pfam" id="PF07715">
    <property type="entry name" value="Plug"/>
    <property type="match status" value="1"/>
</dbReference>
<feature type="signal peptide" evidence="5">
    <location>
        <begin position="1"/>
        <end position="36"/>
    </location>
</feature>
<accession>A0A518BGH0</accession>
<dbReference type="InterPro" id="IPR037066">
    <property type="entry name" value="Plug_dom_sf"/>
</dbReference>
<dbReference type="GO" id="GO:0030246">
    <property type="term" value="F:carbohydrate binding"/>
    <property type="evidence" value="ECO:0007669"/>
    <property type="project" value="InterPro"/>
</dbReference>
<evidence type="ECO:0000256" key="1">
    <source>
        <dbReference type="ARBA" id="ARBA00004442"/>
    </source>
</evidence>
<evidence type="ECO:0000259" key="6">
    <source>
        <dbReference type="Pfam" id="PF00593"/>
    </source>
</evidence>
<dbReference type="AlphaFoldDB" id="A0A518BGH0"/>
<gene>
    <name evidence="8" type="ORF">Pla133_11530</name>
</gene>
<dbReference type="InterPro" id="IPR012910">
    <property type="entry name" value="Plug_dom"/>
</dbReference>
<keyword evidence="2 4" id="KW-0472">Membrane</keyword>
<dbReference type="Gene3D" id="2.60.40.1120">
    <property type="entry name" value="Carboxypeptidase-like, regulatory domain"/>
    <property type="match status" value="1"/>
</dbReference>